<dbReference type="RefSeq" id="WP_310913867.1">
    <property type="nucleotide sequence ID" value="NZ_JAVLVT010000010.1"/>
</dbReference>
<comment type="caution">
    <text evidence="3">The sequence shown here is derived from an EMBL/GenBank/DDBJ whole genome shotgun (WGS) entry which is preliminary data.</text>
</comment>
<organism evidence="3 4">
    <name type="scientific">Lipingzhangella rawalii</name>
    <dbReference type="NCBI Taxonomy" id="2055835"/>
    <lineage>
        <taxon>Bacteria</taxon>
        <taxon>Bacillati</taxon>
        <taxon>Actinomycetota</taxon>
        <taxon>Actinomycetes</taxon>
        <taxon>Streptosporangiales</taxon>
        <taxon>Nocardiopsidaceae</taxon>
        <taxon>Lipingzhangella</taxon>
    </lineage>
</organism>
<reference evidence="4" key="1">
    <citation type="submission" date="2023-07" db="EMBL/GenBank/DDBJ databases">
        <title>Novel species in the genus Lipingzhangella isolated from Sambhar Salt Lake.</title>
        <authorList>
            <person name="Jiya N."/>
            <person name="Kajale S."/>
            <person name="Sharma A."/>
        </authorList>
    </citation>
    <scope>NUCLEOTIDE SEQUENCE [LARGE SCALE GENOMIC DNA]</scope>
    <source>
        <strain evidence="4">LS1_29</strain>
    </source>
</reference>
<dbReference type="Proteomes" id="UP001250214">
    <property type="component" value="Unassembled WGS sequence"/>
</dbReference>
<sequence length="271" mass="29426">MDEETPEQHSRTDTETQQKNGSGTTPKKSLRERLSGPQACLAVVGCGTLAALAVMGLVIGGLRLFTSIVSGDTEQQASQNIGGAPERGPVSTLEPGTFDLCESAQNVSAFDVYVDERLDGNESFIDTAEGDSEFDSRFREIKNECVWRVGSSGVLHMNYVAIADSPRGESSIGRADDIYETWKADASQGFDGIVDEEELGGVPSENFFIYGDLDNGDGAYTFISQVKSSVYEVSYIDESGHQDSSLTDFRGLIRDSSLDFQERLDRVVPDD</sequence>
<feature type="transmembrane region" description="Helical" evidence="2">
    <location>
        <begin position="39"/>
        <end position="65"/>
    </location>
</feature>
<feature type="compositionally biased region" description="Basic and acidic residues" evidence="1">
    <location>
        <begin position="1"/>
        <end position="16"/>
    </location>
</feature>
<dbReference type="EMBL" id="JAVLVT010000010">
    <property type="protein sequence ID" value="MDS1272297.1"/>
    <property type="molecule type" value="Genomic_DNA"/>
</dbReference>
<evidence type="ECO:0008006" key="5">
    <source>
        <dbReference type="Google" id="ProtNLM"/>
    </source>
</evidence>
<accession>A0ABU2HBC8</accession>
<evidence type="ECO:0000313" key="3">
    <source>
        <dbReference type="EMBL" id="MDS1272297.1"/>
    </source>
</evidence>
<feature type="compositionally biased region" description="Polar residues" evidence="1">
    <location>
        <begin position="17"/>
        <end position="27"/>
    </location>
</feature>
<proteinExistence type="predicted"/>
<evidence type="ECO:0000256" key="2">
    <source>
        <dbReference type="SAM" id="Phobius"/>
    </source>
</evidence>
<gene>
    <name evidence="3" type="ORF">RIF23_18565</name>
</gene>
<keyword evidence="2" id="KW-0472">Membrane</keyword>
<keyword evidence="4" id="KW-1185">Reference proteome</keyword>
<feature type="region of interest" description="Disordered" evidence="1">
    <location>
        <begin position="1"/>
        <end position="32"/>
    </location>
</feature>
<keyword evidence="2" id="KW-0812">Transmembrane</keyword>
<evidence type="ECO:0000256" key="1">
    <source>
        <dbReference type="SAM" id="MobiDB-lite"/>
    </source>
</evidence>
<name>A0ABU2HBC8_9ACTN</name>
<evidence type="ECO:0000313" key="4">
    <source>
        <dbReference type="Proteomes" id="UP001250214"/>
    </source>
</evidence>
<keyword evidence="2" id="KW-1133">Transmembrane helix</keyword>
<protein>
    <recommendedName>
        <fullName evidence="5">DUF3558 domain-containing protein</fullName>
    </recommendedName>
</protein>